<gene>
    <name evidence="1" type="ORF">V6N12_074985</name>
</gene>
<keyword evidence="2" id="KW-1185">Reference proteome</keyword>
<name>A0ABR2BZ63_9ROSI</name>
<proteinExistence type="predicted"/>
<evidence type="ECO:0000313" key="2">
    <source>
        <dbReference type="Proteomes" id="UP001472677"/>
    </source>
</evidence>
<reference evidence="1 2" key="1">
    <citation type="journal article" date="2024" name="G3 (Bethesda)">
        <title>Genome assembly of Hibiscus sabdariffa L. provides insights into metabolisms of medicinal natural products.</title>
        <authorList>
            <person name="Kim T."/>
        </authorList>
    </citation>
    <scope>NUCLEOTIDE SEQUENCE [LARGE SCALE GENOMIC DNA]</scope>
    <source>
        <strain evidence="1">TK-2024</strain>
        <tissue evidence="1">Old leaves</tissue>
    </source>
</reference>
<dbReference type="PANTHER" id="PTHR19919">
    <property type="entry name" value="WD REPEAT CONTAINING PROTEIN"/>
    <property type="match status" value="1"/>
</dbReference>
<dbReference type="InterPro" id="IPR045159">
    <property type="entry name" value="DCAF7-like"/>
</dbReference>
<sequence length="87" mass="9963">MALSPTPSPMNLNHQRIALGSFLEEYNNRVDIISFDLDMFFVKTHQTFSFDHLYLLTKLMFQPNRKSSSSSISSSELLASSSDYPRL</sequence>
<comment type="caution">
    <text evidence="1">The sequence shown here is derived from an EMBL/GenBank/DDBJ whole genome shotgun (WGS) entry which is preliminary data.</text>
</comment>
<protein>
    <submittedName>
        <fullName evidence="1">Uncharacterized protein</fullName>
    </submittedName>
</protein>
<organism evidence="1 2">
    <name type="scientific">Hibiscus sabdariffa</name>
    <name type="common">roselle</name>
    <dbReference type="NCBI Taxonomy" id="183260"/>
    <lineage>
        <taxon>Eukaryota</taxon>
        <taxon>Viridiplantae</taxon>
        <taxon>Streptophyta</taxon>
        <taxon>Embryophyta</taxon>
        <taxon>Tracheophyta</taxon>
        <taxon>Spermatophyta</taxon>
        <taxon>Magnoliopsida</taxon>
        <taxon>eudicotyledons</taxon>
        <taxon>Gunneridae</taxon>
        <taxon>Pentapetalae</taxon>
        <taxon>rosids</taxon>
        <taxon>malvids</taxon>
        <taxon>Malvales</taxon>
        <taxon>Malvaceae</taxon>
        <taxon>Malvoideae</taxon>
        <taxon>Hibiscus</taxon>
    </lineage>
</organism>
<dbReference type="Proteomes" id="UP001472677">
    <property type="component" value="Unassembled WGS sequence"/>
</dbReference>
<dbReference type="EMBL" id="JBBPBM010000072">
    <property type="protein sequence ID" value="KAK8512406.1"/>
    <property type="molecule type" value="Genomic_DNA"/>
</dbReference>
<accession>A0ABR2BZ63</accession>
<evidence type="ECO:0000313" key="1">
    <source>
        <dbReference type="EMBL" id="KAK8512406.1"/>
    </source>
</evidence>